<name>A0A852V941_9ACTN</name>
<dbReference type="EMBL" id="JACCCO010000004">
    <property type="protein sequence ID" value="NYF44610.1"/>
    <property type="molecule type" value="Genomic_DNA"/>
</dbReference>
<dbReference type="Proteomes" id="UP000576393">
    <property type="component" value="Unassembled WGS sequence"/>
</dbReference>
<gene>
    <name evidence="1" type="ORF">HDA43_006852</name>
</gene>
<comment type="caution">
    <text evidence="1">The sequence shown here is derived from an EMBL/GenBank/DDBJ whole genome shotgun (WGS) entry which is preliminary data.</text>
</comment>
<sequence length="100" mass="10732">MDWYTRLMQDQVWVNADGTLVPVAAMSPRDARNALAFLERQSDGVTMAAAKAYDAVAATDLDVMTADPITWLASTPLVQALADRAAPYLCDTAHPAPQPA</sequence>
<reference evidence="1 2" key="1">
    <citation type="submission" date="2020-07" db="EMBL/GenBank/DDBJ databases">
        <title>Sequencing the genomes of 1000 actinobacteria strains.</title>
        <authorList>
            <person name="Klenk H.-P."/>
        </authorList>
    </citation>
    <scope>NUCLEOTIDE SEQUENCE [LARGE SCALE GENOMIC DNA]</scope>
    <source>
        <strain evidence="1 2">DSM 45763</strain>
    </source>
</reference>
<proteinExistence type="predicted"/>
<organism evidence="1 2">
    <name type="scientific">Streptosporangium sandarakinum</name>
    <dbReference type="NCBI Taxonomy" id="1260955"/>
    <lineage>
        <taxon>Bacteria</taxon>
        <taxon>Bacillati</taxon>
        <taxon>Actinomycetota</taxon>
        <taxon>Actinomycetes</taxon>
        <taxon>Streptosporangiales</taxon>
        <taxon>Streptosporangiaceae</taxon>
        <taxon>Streptosporangium</taxon>
    </lineage>
</organism>
<keyword evidence="2" id="KW-1185">Reference proteome</keyword>
<evidence type="ECO:0000313" key="2">
    <source>
        <dbReference type="Proteomes" id="UP000576393"/>
    </source>
</evidence>
<dbReference type="RefSeq" id="WP_179829065.1">
    <property type="nucleotide sequence ID" value="NZ_JACCCO010000004.1"/>
</dbReference>
<protein>
    <submittedName>
        <fullName evidence="1">Uncharacterized protein</fullName>
    </submittedName>
</protein>
<accession>A0A852V941</accession>
<dbReference type="AlphaFoldDB" id="A0A852V941"/>
<evidence type="ECO:0000313" key="1">
    <source>
        <dbReference type="EMBL" id="NYF44610.1"/>
    </source>
</evidence>